<dbReference type="GO" id="GO:0016740">
    <property type="term" value="F:transferase activity"/>
    <property type="evidence" value="ECO:0007669"/>
    <property type="project" value="UniProtKB-KW"/>
</dbReference>
<evidence type="ECO:0000313" key="2">
    <source>
        <dbReference type="EMBL" id="KYK57464.1"/>
    </source>
</evidence>
<dbReference type="AlphaFoldDB" id="A0A151GK34"/>
<name>A0A151GK34_DRECN</name>
<feature type="transmembrane region" description="Helical" evidence="1">
    <location>
        <begin position="106"/>
        <end position="127"/>
    </location>
</feature>
<dbReference type="RefSeq" id="XP_040656816.1">
    <property type="nucleotide sequence ID" value="XM_040801783.1"/>
</dbReference>
<dbReference type="InParanoid" id="A0A151GK34"/>
<protein>
    <submittedName>
        <fullName evidence="2">Acetyltransferase, GNAT family</fullName>
    </submittedName>
</protein>
<proteinExistence type="predicted"/>
<keyword evidence="3" id="KW-1185">Reference proteome</keyword>
<keyword evidence="1" id="KW-1133">Transmembrane helix</keyword>
<gene>
    <name evidence="2" type="ORF">DCS_04474</name>
</gene>
<dbReference type="EMBL" id="LAYC01000002">
    <property type="protein sequence ID" value="KYK57464.1"/>
    <property type="molecule type" value="Genomic_DNA"/>
</dbReference>
<organism evidence="2 3">
    <name type="scientific">Drechmeria coniospora</name>
    <name type="common">Nematophagous fungus</name>
    <name type="synonym">Meria coniospora</name>
    <dbReference type="NCBI Taxonomy" id="98403"/>
    <lineage>
        <taxon>Eukaryota</taxon>
        <taxon>Fungi</taxon>
        <taxon>Dikarya</taxon>
        <taxon>Ascomycota</taxon>
        <taxon>Pezizomycotina</taxon>
        <taxon>Sordariomycetes</taxon>
        <taxon>Hypocreomycetidae</taxon>
        <taxon>Hypocreales</taxon>
        <taxon>Ophiocordycipitaceae</taxon>
        <taxon>Drechmeria</taxon>
    </lineage>
</organism>
<dbReference type="GeneID" id="63717117"/>
<reference evidence="2 3" key="1">
    <citation type="journal article" date="2016" name="Sci. Rep.">
        <title>Insights into Adaptations to a Near-Obligate Nematode Endoparasitic Lifestyle from the Finished Genome of Drechmeria coniospora.</title>
        <authorList>
            <person name="Zhang L."/>
            <person name="Zhou Z."/>
            <person name="Guo Q."/>
            <person name="Fokkens L."/>
            <person name="Miskei M."/>
            <person name="Pocsi I."/>
            <person name="Zhang W."/>
            <person name="Chen M."/>
            <person name="Wang L."/>
            <person name="Sun Y."/>
            <person name="Donzelli B.G."/>
            <person name="Gibson D.M."/>
            <person name="Nelson D.R."/>
            <person name="Luo J.G."/>
            <person name="Rep M."/>
            <person name="Liu H."/>
            <person name="Yang S."/>
            <person name="Wang J."/>
            <person name="Krasnoff S.B."/>
            <person name="Xu Y."/>
            <person name="Molnar I."/>
            <person name="Lin M."/>
        </authorList>
    </citation>
    <scope>NUCLEOTIDE SEQUENCE [LARGE SCALE GENOMIC DNA]</scope>
    <source>
        <strain evidence="2 3">ARSEF 6962</strain>
    </source>
</reference>
<accession>A0A151GK34</accession>
<keyword evidence="2" id="KW-0808">Transferase</keyword>
<dbReference type="Proteomes" id="UP000076580">
    <property type="component" value="Chromosome 02"/>
</dbReference>
<feature type="transmembrane region" description="Helical" evidence="1">
    <location>
        <begin position="76"/>
        <end position="99"/>
    </location>
</feature>
<evidence type="ECO:0000256" key="1">
    <source>
        <dbReference type="SAM" id="Phobius"/>
    </source>
</evidence>
<keyword evidence="1" id="KW-0812">Transmembrane</keyword>
<evidence type="ECO:0000313" key="3">
    <source>
        <dbReference type="Proteomes" id="UP000076580"/>
    </source>
</evidence>
<sequence length="277" mass="29466">MPSEPASKRSGMSSTAAAATATATAATTASMAATTMVPDTAEQEPPPLSYEIVSSDDDKRDALKLVADSIAQQRQLASLAVIFHPVCFVALVAACVAAWRHSAHDLGTAVISTSGLVIAYLAAVRMLTSPYISLAEEFRWREFIAGPDGGDDDLVLAARFGDDVIATLVLRLEPAAPTGTRSQKGSPAARGGLIRAWTTKLRYRTKGVGADMLRFAVATTQSACADDEARLTFDPHHANSAMPLHGTFNRPFRSRDEKARKALAHALADCRRSRTAE</sequence>
<comment type="caution">
    <text evidence="2">The sequence shown here is derived from an EMBL/GenBank/DDBJ whole genome shotgun (WGS) entry which is preliminary data.</text>
</comment>
<keyword evidence="1" id="KW-0472">Membrane</keyword>